<dbReference type="InterPro" id="IPR002347">
    <property type="entry name" value="SDR_fam"/>
</dbReference>
<dbReference type="SUPFAM" id="SSF51735">
    <property type="entry name" value="NAD(P)-binding Rossmann-fold domains"/>
    <property type="match status" value="1"/>
</dbReference>
<gene>
    <name evidence="6" type="ORF">EIK76_12375</name>
</gene>
<keyword evidence="7" id="KW-1185">Reference proteome</keyword>
<dbReference type="Gene3D" id="3.40.50.720">
    <property type="entry name" value="NAD(P)-binding Rossmann-like Domain"/>
    <property type="match status" value="1"/>
</dbReference>
<proteinExistence type="inferred from homology"/>
<name>A0A3P3QGQ2_9GAMM</name>
<dbReference type="AlphaFoldDB" id="A0A3P3QGQ2"/>
<comment type="similarity">
    <text evidence="1 4">Belongs to the short-chain dehydrogenases/reductases (SDR) family.</text>
</comment>
<evidence type="ECO:0000256" key="1">
    <source>
        <dbReference type="ARBA" id="ARBA00006484"/>
    </source>
</evidence>
<dbReference type="SMART" id="SM00822">
    <property type="entry name" value="PKS_KR"/>
    <property type="match status" value="1"/>
</dbReference>
<evidence type="ECO:0000256" key="4">
    <source>
        <dbReference type="RuleBase" id="RU000363"/>
    </source>
</evidence>
<sequence length="229" mass="24589">MAQRQKTALITGANRGIGLAIAKLLLARGDLRVLLAARQQKDAEEAVALLGGGTALRLDLTDPLLLEQKALQIERQYGPVDVLINNAGVLHSTELQQTQAEDLLHSLSVNTVAPFMLCKVFGHLMKQRGYGRIVNVSSSWGNFSEGLEGPACYAISKAALNAVTVSCARELMPEVKVNAACPGWVRTRMGGDAADLSPERGAETPVWLATLAEDGPTGAFFRNKVQLDW</sequence>
<dbReference type="RefSeq" id="WP_046519415.1">
    <property type="nucleotide sequence ID" value="NZ_LAVS01000011.1"/>
</dbReference>
<reference evidence="6 7" key="1">
    <citation type="submission" date="2018-11" db="EMBL/GenBank/DDBJ databases">
        <title>Draft genome analysis of Rheinheimera mesophila isolated from an industrial waste site.</title>
        <authorList>
            <person name="Yu Q."/>
            <person name="Qi Y."/>
            <person name="Zhang H."/>
            <person name="Lu Y."/>
            <person name="Pu J."/>
        </authorList>
    </citation>
    <scope>NUCLEOTIDE SEQUENCE [LARGE SCALE GENOMIC DNA]</scope>
    <source>
        <strain evidence="6 7">IITR13</strain>
    </source>
</reference>
<comment type="caution">
    <text evidence="6">The sequence shown here is derived from an EMBL/GenBank/DDBJ whole genome shotgun (WGS) entry which is preliminary data.</text>
</comment>
<dbReference type="Proteomes" id="UP000276260">
    <property type="component" value="Unassembled WGS sequence"/>
</dbReference>
<dbReference type="OrthoDB" id="5786478at2"/>
<keyword evidence="2" id="KW-0521">NADP</keyword>
<dbReference type="PANTHER" id="PTHR43963:SF6">
    <property type="entry name" value="CHAIN DEHYDROGENASE FAMILY PROTEIN, PUTATIVE (AFU_ORTHOLOGUE AFUA_3G15350)-RELATED"/>
    <property type="match status" value="1"/>
</dbReference>
<dbReference type="EMBL" id="RRCF01000003">
    <property type="protein sequence ID" value="RRJ20314.1"/>
    <property type="molecule type" value="Genomic_DNA"/>
</dbReference>
<keyword evidence="3" id="KW-0560">Oxidoreductase</keyword>
<dbReference type="PRINTS" id="PR00081">
    <property type="entry name" value="GDHRDH"/>
</dbReference>
<dbReference type="PRINTS" id="PR00080">
    <property type="entry name" value="SDRFAMILY"/>
</dbReference>
<dbReference type="InterPro" id="IPR057326">
    <property type="entry name" value="KR_dom"/>
</dbReference>
<evidence type="ECO:0000259" key="5">
    <source>
        <dbReference type="SMART" id="SM00822"/>
    </source>
</evidence>
<organism evidence="6 7">
    <name type="scientific">Rheinheimera mesophila</name>
    <dbReference type="NCBI Taxonomy" id="1547515"/>
    <lineage>
        <taxon>Bacteria</taxon>
        <taxon>Pseudomonadati</taxon>
        <taxon>Pseudomonadota</taxon>
        <taxon>Gammaproteobacteria</taxon>
        <taxon>Chromatiales</taxon>
        <taxon>Chromatiaceae</taxon>
        <taxon>Rheinheimera</taxon>
    </lineage>
</organism>
<evidence type="ECO:0000256" key="2">
    <source>
        <dbReference type="ARBA" id="ARBA00022857"/>
    </source>
</evidence>
<protein>
    <submittedName>
        <fullName evidence="6">SDR family NAD(P)-dependent oxidoreductase</fullName>
    </submittedName>
</protein>
<dbReference type="Pfam" id="PF00106">
    <property type="entry name" value="adh_short"/>
    <property type="match status" value="1"/>
</dbReference>
<dbReference type="GO" id="GO:0016491">
    <property type="term" value="F:oxidoreductase activity"/>
    <property type="evidence" value="ECO:0007669"/>
    <property type="project" value="UniProtKB-KW"/>
</dbReference>
<feature type="domain" description="Ketoreductase" evidence="5">
    <location>
        <begin position="6"/>
        <end position="187"/>
    </location>
</feature>
<evidence type="ECO:0000313" key="7">
    <source>
        <dbReference type="Proteomes" id="UP000276260"/>
    </source>
</evidence>
<evidence type="ECO:0000256" key="3">
    <source>
        <dbReference type="ARBA" id="ARBA00023002"/>
    </source>
</evidence>
<accession>A0A3P3QGQ2</accession>
<dbReference type="InterPro" id="IPR036291">
    <property type="entry name" value="NAD(P)-bd_dom_sf"/>
</dbReference>
<dbReference type="PANTHER" id="PTHR43963">
    <property type="entry name" value="CARBONYL REDUCTASE 1-RELATED"/>
    <property type="match status" value="1"/>
</dbReference>
<evidence type="ECO:0000313" key="6">
    <source>
        <dbReference type="EMBL" id="RRJ20314.1"/>
    </source>
</evidence>